<sequence length="337" mass="37277">MVPLHPTRMPRSGANVVVTDRLVVLNIAVLIEVGEGAVVNNTTDIKNKMMEHPNMAWMTSGDSYSSARFWHSGPAPGTVYNFPGGLAAQNTFYTEVPQGPITTGGSVLGVAFEGGVAITADILTSYGSLARFRDCSRVMHVNDNIILGAGGDYADYQFLKDVIQQKILEEECLDDGFSLKPKALHCWLTRVMYNHRSKLHPLWNNFIVGGLQDGEPFLGAVDKIGTAYVDRHIATGRGAYLALPLMRAKVEQDPHMTQKEAHELLFRCLKVLYYRDAQSYPKFQLATLTKEGVSVEGPLMVEQNWESAHMISCYYSVDEDHSLLTVLTSDYGPFPSI</sequence>
<dbReference type="InParanoid" id="A0A6L2PFY4"/>
<organism evidence="4 5">
    <name type="scientific">Coptotermes formosanus</name>
    <name type="common">Formosan subterranean termite</name>
    <dbReference type="NCBI Taxonomy" id="36987"/>
    <lineage>
        <taxon>Eukaryota</taxon>
        <taxon>Metazoa</taxon>
        <taxon>Ecdysozoa</taxon>
        <taxon>Arthropoda</taxon>
        <taxon>Hexapoda</taxon>
        <taxon>Insecta</taxon>
        <taxon>Pterygota</taxon>
        <taxon>Neoptera</taxon>
        <taxon>Polyneoptera</taxon>
        <taxon>Dictyoptera</taxon>
        <taxon>Blattodea</taxon>
        <taxon>Blattoidea</taxon>
        <taxon>Termitoidae</taxon>
        <taxon>Rhinotermitidae</taxon>
        <taxon>Coptotermes</taxon>
    </lineage>
</organism>
<proteinExistence type="predicted"/>
<dbReference type="AlphaFoldDB" id="A0A6L2PFY4"/>
<keyword evidence="5" id="KW-1185">Reference proteome</keyword>
<gene>
    <name evidence="4" type="ORF">Cfor_11945</name>
</gene>
<comment type="subunit">
    <text evidence="3">The 26S proteasome consists of a 20S proteasome core and two 19S regulatory subunits. The 20S proteasome core is composed of 28 subunits that are arranged in four stacked rings, resulting in a barrel-shaped structure. The two end rings are each formed by seven alpha subunits, and the two central rings are each formed by seven beta subunits. The catalytic chamber with the active sites is on the inside of the barrel.</text>
</comment>
<dbReference type="InterPro" id="IPR001353">
    <property type="entry name" value="Proteasome_sua/b"/>
</dbReference>
<dbReference type="Pfam" id="PF00227">
    <property type="entry name" value="Proteasome"/>
    <property type="match status" value="1"/>
</dbReference>
<dbReference type="PANTHER" id="PTHR32194:SF6">
    <property type="entry name" value="PROTEASOME SUBUNIT BETA"/>
    <property type="match status" value="1"/>
</dbReference>
<dbReference type="CDD" id="cd03760">
    <property type="entry name" value="proteasome_beta_type_4"/>
    <property type="match status" value="1"/>
</dbReference>
<dbReference type="InterPro" id="IPR023333">
    <property type="entry name" value="Proteasome_suB-type"/>
</dbReference>
<dbReference type="GO" id="GO:0005737">
    <property type="term" value="C:cytoplasm"/>
    <property type="evidence" value="ECO:0007669"/>
    <property type="project" value="TreeGrafter"/>
</dbReference>
<dbReference type="GO" id="GO:0005839">
    <property type="term" value="C:proteasome core complex"/>
    <property type="evidence" value="ECO:0007669"/>
    <property type="project" value="InterPro"/>
</dbReference>
<dbReference type="PANTHER" id="PTHR32194">
    <property type="entry name" value="METALLOPROTEASE TLDD"/>
    <property type="match status" value="1"/>
</dbReference>
<name>A0A6L2PFY4_COPFO</name>
<dbReference type="Proteomes" id="UP000502823">
    <property type="component" value="Unassembled WGS sequence"/>
</dbReference>
<dbReference type="InterPro" id="IPR016295">
    <property type="entry name" value="Proteasome_beta4"/>
</dbReference>
<dbReference type="GO" id="GO:0051603">
    <property type="term" value="P:proteolysis involved in protein catabolic process"/>
    <property type="evidence" value="ECO:0007669"/>
    <property type="project" value="InterPro"/>
</dbReference>
<evidence type="ECO:0000256" key="3">
    <source>
        <dbReference type="ARBA" id="ARBA00026071"/>
    </source>
</evidence>
<dbReference type="InterPro" id="IPR029055">
    <property type="entry name" value="Ntn_hydrolases_N"/>
</dbReference>
<dbReference type="PROSITE" id="PS51476">
    <property type="entry name" value="PROTEASOME_BETA_2"/>
    <property type="match status" value="1"/>
</dbReference>
<evidence type="ECO:0000256" key="1">
    <source>
        <dbReference type="ARBA" id="ARBA00016157"/>
    </source>
</evidence>
<evidence type="ECO:0000256" key="2">
    <source>
        <dbReference type="ARBA" id="ARBA00023242"/>
    </source>
</evidence>
<protein>
    <recommendedName>
        <fullName evidence="1">Proteasome subunit beta type-4</fullName>
    </recommendedName>
</protein>
<dbReference type="EMBL" id="BLKM01004458">
    <property type="protein sequence ID" value="GFG31461.1"/>
    <property type="molecule type" value="Genomic_DNA"/>
</dbReference>
<dbReference type="Gene3D" id="3.60.20.10">
    <property type="entry name" value="Glutamine Phosphoribosylpyrophosphate, subunit 1, domain 1"/>
    <property type="match status" value="1"/>
</dbReference>
<evidence type="ECO:0000313" key="5">
    <source>
        <dbReference type="Proteomes" id="UP000502823"/>
    </source>
</evidence>
<keyword evidence="2" id="KW-0539">Nucleus</keyword>
<dbReference type="FunCoup" id="A0A6L2PFY4">
    <property type="interactions" value="1744"/>
</dbReference>
<comment type="caution">
    <text evidence="4">The sequence shown here is derived from an EMBL/GenBank/DDBJ whole genome shotgun (WGS) entry which is preliminary data.</text>
</comment>
<accession>A0A6L2PFY4</accession>
<reference evidence="5" key="1">
    <citation type="submission" date="2020-01" db="EMBL/GenBank/DDBJ databases">
        <title>Draft genome sequence of the Termite Coptotermes fromosanus.</title>
        <authorList>
            <person name="Itakura S."/>
            <person name="Yosikawa Y."/>
            <person name="Umezawa K."/>
        </authorList>
    </citation>
    <scope>NUCLEOTIDE SEQUENCE [LARGE SCALE GENOMIC DNA]</scope>
</reference>
<dbReference type="OrthoDB" id="7854943at2759"/>
<evidence type="ECO:0000313" key="4">
    <source>
        <dbReference type="EMBL" id="GFG31461.1"/>
    </source>
</evidence>
<dbReference type="SUPFAM" id="SSF56235">
    <property type="entry name" value="N-terminal nucleophile aminohydrolases (Ntn hydrolases)"/>
    <property type="match status" value="1"/>
</dbReference>